<protein>
    <submittedName>
        <fullName evidence="3">General secretion pathway protein GspL</fullName>
    </submittedName>
</protein>
<organism evidence="3 4">
    <name type="scientific">Solilutibacter pythonis</name>
    <dbReference type="NCBI Taxonomy" id="2483112"/>
    <lineage>
        <taxon>Bacteria</taxon>
        <taxon>Pseudomonadati</taxon>
        <taxon>Pseudomonadota</taxon>
        <taxon>Gammaproteobacteria</taxon>
        <taxon>Lysobacterales</taxon>
        <taxon>Lysobacteraceae</taxon>
        <taxon>Solilutibacter</taxon>
    </lineage>
</organism>
<sequence length="365" mass="39595">MAAVIPTRQVRTPASAIAGLHRLLDWWGQGLRLALPLRWRQRWFPPPPGVWLRLDEADAFAWVGRRDDAAPAPSPAGGAPEAVLARHPDLPRWLLLPAGHAVHARVQLPQAAAGHLREALRYEIDRQTPFAADAVAWDARLLALDAVAGTAQTELVAVPLARLSPSLARAQALGIVLQGVDAADDEGRPTGVNLLPRELRSRPMSRWRQRNLTLAAIALLLVVAGAAGSLQRERHRATDIQASLQRERAEARRVAEQRQRLADLTDGARQIQAQRARRALLPVLLDALAERLPGNSHVERLSVQGERLQLSGIAPQSTRLVPALQGSPLWREVTMSGAVAADASRGGDRYTLDIRLAPAGGEAKP</sequence>
<keyword evidence="4" id="KW-1185">Reference proteome</keyword>
<dbReference type="SUPFAM" id="SSF53067">
    <property type="entry name" value="Actin-like ATPase domain"/>
    <property type="match status" value="1"/>
</dbReference>
<dbReference type="Proteomes" id="UP000275012">
    <property type="component" value="Unassembled WGS sequence"/>
</dbReference>
<reference evidence="3 4" key="1">
    <citation type="submission" date="2018-10" db="EMBL/GenBank/DDBJ databases">
        <title>Proposal of Lysobacter pythonis sp. nov. isolated from royal pythons (Python regius).</title>
        <authorList>
            <person name="Hans-Juergen B."/>
            <person name="Huptas C."/>
            <person name="Sandra B."/>
            <person name="Igor L."/>
            <person name="Joachim S."/>
            <person name="Siegfried S."/>
            <person name="Mareike W."/>
            <person name="Peter K."/>
        </authorList>
    </citation>
    <scope>NUCLEOTIDE SEQUENCE [LARGE SCALE GENOMIC DNA]</scope>
    <source>
        <strain evidence="3 4">4284/11</strain>
    </source>
</reference>
<evidence type="ECO:0000313" key="4">
    <source>
        <dbReference type="Proteomes" id="UP000275012"/>
    </source>
</evidence>
<keyword evidence="2" id="KW-0472">Membrane</keyword>
<dbReference type="Gene3D" id="3.30.420.380">
    <property type="match status" value="1"/>
</dbReference>
<name>A0A3M2HT62_9GAMM</name>
<dbReference type="PANTHER" id="PTHR40278">
    <property type="entry name" value="DNA UTILIZATION PROTEIN HOFN"/>
    <property type="match status" value="1"/>
</dbReference>
<keyword evidence="1" id="KW-0175">Coiled coil</keyword>
<dbReference type="InterPro" id="IPR043129">
    <property type="entry name" value="ATPase_NBD"/>
</dbReference>
<evidence type="ECO:0000256" key="1">
    <source>
        <dbReference type="SAM" id="Coils"/>
    </source>
</evidence>
<dbReference type="InterPro" id="IPR052534">
    <property type="entry name" value="Extracell_DNA_Util/SecSys_Comp"/>
</dbReference>
<comment type="caution">
    <text evidence="3">The sequence shown here is derived from an EMBL/GenBank/DDBJ whole genome shotgun (WGS) entry which is preliminary data.</text>
</comment>
<accession>A0A3M2HT62</accession>
<proteinExistence type="predicted"/>
<evidence type="ECO:0000256" key="2">
    <source>
        <dbReference type="SAM" id="Phobius"/>
    </source>
</evidence>
<dbReference type="AlphaFoldDB" id="A0A3M2HT62"/>
<dbReference type="Pfam" id="PF05137">
    <property type="entry name" value="PilN"/>
    <property type="match status" value="1"/>
</dbReference>
<keyword evidence="2" id="KW-0812">Transmembrane</keyword>
<feature type="coiled-coil region" evidence="1">
    <location>
        <begin position="244"/>
        <end position="274"/>
    </location>
</feature>
<evidence type="ECO:0000313" key="3">
    <source>
        <dbReference type="EMBL" id="RMH90860.1"/>
    </source>
</evidence>
<dbReference type="PANTHER" id="PTHR40278:SF1">
    <property type="entry name" value="DNA UTILIZATION PROTEIN HOFN"/>
    <property type="match status" value="1"/>
</dbReference>
<dbReference type="InterPro" id="IPR007813">
    <property type="entry name" value="PilN"/>
</dbReference>
<dbReference type="EMBL" id="RFLY01000013">
    <property type="protein sequence ID" value="RMH90860.1"/>
    <property type="molecule type" value="Genomic_DNA"/>
</dbReference>
<gene>
    <name evidence="3" type="ORF">EBB59_09565</name>
</gene>
<feature type="transmembrane region" description="Helical" evidence="2">
    <location>
        <begin position="212"/>
        <end position="230"/>
    </location>
</feature>
<keyword evidence="2" id="KW-1133">Transmembrane helix</keyword>